<evidence type="ECO:0000256" key="8">
    <source>
        <dbReference type="SAM" id="MobiDB-lite"/>
    </source>
</evidence>
<dbReference type="PANTHER" id="PTHR23502">
    <property type="entry name" value="MAJOR FACILITATOR SUPERFAMILY"/>
    <property type="match status" value="1"/>
</dbReference>
<keyword evidence="5 9" id="KW-1133">Transmembrane helix</keyword>
<dbReference type="PANTHER" id="PTHR23502:SF186">
    <property type="entry name" value="MAJOR FACILITATOR SUPERFAMILY (MFS) PROFILE DOMAIN-CONTAINING PROTEIN"/>
    <property type="match status" value="1"/>
</dbReference>
<evidence type="ECO:0000313" key="11">
    <source>
        <dbReference type="EMBL" id="EPQ27580.1"/>
    </source>
</evidence>
<dbReference type="OrthoDB" id="6770063at2759"/>
<proteinExistence type="inferred from homology"/>
<feature type="transmembrane region" description="Helical" evidence="9">
    <location>
        <begin position="662"/>
        <end position="687"/>
    </location>
</feature>
<accession>A0A061H6F9</accession>
<feature type="transmembrane region" description="Helical" evidence="9">
    <location>
        <begin position="141"/>
        <end position="161"/>
    </location>
</feature>
<feature type="transmembrane region" description="Helical" evidence="9">
    <location>
        <begin position="105"/>
        <end position="129"/>
    </location>
</feature>
<feature type="compositionally biased region" description="Low complexity" evidence="8">
    <location>
        <begin position="445"/>
        <end position="461"/>
    </location>
</feature>
<evidence type="ECO:0000256" key="2">
    <source>
        <dbReference type="ARBA" id="ARBA00022448"/>
    </source>
</evidence>
<dbReference type="HOGENOM" id="CLU_008455_1_1_1"/>
<keyword evidence="6 9" id="KW-0472">Membrane</keyword>
<dbReference type="AlphaFoldDB" id="A0A061H6F9"/>
<feature type="compositionally biased region" description="Basic and acidic residues" evidence="8">
    <location>
        <begin position="25"/>
        <end position="34"/>
    </location>
</feature>
<feature type="transmembrane region" description="Helical" evidence="9">
    <location>
        <begin position="72"/>
        <end position="93"/>
    </location>
</feature>
<gene>
    <name evidence="11" type="ORF">PFL1_04718</name>
</gene>
<feature type="region of interest" description="Disordered" evidence="8">
    <location>
        <begin position="1"/>
        <end position="43"/>
    </location>
</feature>
<dbReference type="Pfam" id="PF07690">
    <property type="entry name" value="MFS_1"/>
    <property type="match status" value="1"/>
</dbReference>
<keyword evidence="4 9" id="KW-0812">Transmembrane</keyword>
<sequence>MASLVPLPRPAHLRHQSAAHSSHSHSHDPNDDPSQHPPLVSPLLQPLSPDEVATITLVGAEDSRHWSPARKWLTTSVISLMGFVSPLGSSILVPGSKYLDFDFDLASRVVAILPVSFFVLGLGVGPFILAPISELKGRLPVYTSTSLLFIIFNLASSFSQTYVTLNILRFLAGAAGSAGPSLGAGSIGDMFEPRERGRAQAIYGLGPLLGPVLGNVIGGFIAQGDRDWRWLLFTLTIMSLGVFVAIVLFLKETYAPILLRKKRERAIADRLELIRQQQQQQQQQRSTTHVQQAEPPRRPSPSQRLVQWAKRLYPSAEAKAKIKQAQSRPFRLLFTNPICAIFSLYLGFCYGIVFLFLTQHPLLFQERDADEDLPTDAELPTYSWTLGVSGLSYLGLGLGFLASALTNVLVQDNLYRRLVQTDGKICKLLLKDADEIERIMAARKGQQQQHQLDDQQGQGQHPSKDVDLEKQKSIEPVAPGPDSHTAAPAPAVVTEKTVTGTATGTGDATPAESCGSDGGGDRDRNDDGDDDDGADDEDAVRPMPKQDENDPAATVASWGVVPDPAATSSKLTPTVSAEGDDAIKAKATGTADKTGPASAAAAATVAATGPPGSLATAAAATSSPTPKKGRPEYRLPLCFVGMLILPCGLFCFGWSAESEAHWLVPLLGSFLVGYATILCFQTILVYLVDAFVPYSASATACAVLVRSLLAAIFPLLGEVMLEGIGYGWTSSLLAFVALAGAPVPVVLFRYGERIRTRHKFAG</sequence>
<dbReference type="InterPro" id="IPR011701">
    <property type="entry name" value="MFS"/>
</dbReference>
<dbReference type="Proteomes" id="UP000053664">
    <property type="component" value="Unassembled WGS sequence"/>
</dbReference>
<feature type="transmembrane region" description="Helical" evidence="9">
    <location>
        <begin position="635"/>
        <end position="656"/>
    </location>
</feature>
<feature type="transmembrane region" description="Helical" evidence="9">
    <location>
        <begin position="728"/>
        <end position="750"/>
    </location>
</feature>
<comment type="similarity">
    <text evidence="7">Belongs to the major facilitator superfamily. DHA1 family. Polyamines/proton antiporter (TC 2.A.1.2.16) subfamily.</text>
</comment>
<evidence type="ECO:0000256" key="5">
    <source>
        <dbReference type="ARBA" id="ARBA00022989"/>
    </source>
</evidence>
<dbReference type="SUPFAM" id="SSF103473">
    <property type="entry name" value="MFS general substrate transporter"/>
    <property type="match status" value="2"/>
</dbReference>
<feature type="region of interest" description="Disordered" evidence="8">
    <location>
        <begin position="278"/>
        <end position="303"/>
    </location>
</feature>
<dbReference type="GO" id="GO:0022857">
    <property type="term" value="F:transmembrane transporter activity"/>
    <property type="evidence" value="ECO:0007669"/>
    <property type="project" value="InterPro"/>
</dbReference>
<dbReference type="GeneID" id="19318818"/>
<dbReference type="PROSITE" id="PS50850">
    <property type="entry name" value="MFS"/>
    <property type="match status" value="1"/>
</dbReference>
<feature type="compositionally biased region" description="Acidic residues" evidence="8">
    <location>
        <begin position="526"/>
        <end position="538"/>
    </location>
</feature>
<comment type="subcellular location">
    <subcellularLocation>
        <location evidence="1">Cell membrane</location>
        <topology evidence="1">Multi-pass membrane protein</topology>
    </subcellularLocation>
</comment>
<dbReference type="InterPro" id="IPR020846">
    <property type="entry name" value="MFS_dom"/>
</dbReference>
<keyword evidence="3" id="KW-1003">Cell membrane</keyword>
<reference evidence="11 12" key="1">
    <citation type="journal article" date="2013" name="Plant Cell">
        <title>The transition from a phytopathogenic smut ancestor to an anamorphic biocontrol agent deciphered by comparative whole-genome analysis.</title>
        <authorList>
            <person name="Lefebvre F."/>
            <person name="Joly D.L."/>
            <person name="Labbe C."/>
            <person name="Teichmann B."/>
            <person name="Linning R."/>
            <person name="Belzile F."/>
            <person name="Bakkeren G."/>
            <person name="Belanger R.R."/>
        </authorList>
    </citation>
    <scope>NUCLEOTIDE SEQUENCE [LARGE SCALE GENOMIC DNA]</scope>
    <source>
        <strain evidence="11 12">PF-1</strain>
    </source>
</reference>
<dbReference type="KEGG" id="pfp:PFL1_04718"/>
<name>A0A061H6F9_9BASI</name>
<dbReference type="Gene3D" id="1.20.1250.20">
    <property type="entry name" value="MFS general substrate transporter like domains"/>
    <property type="match status" value="2"/>
</dbReference>
<dbReference type="RefSeq" id="XP_007880437.1">
    <property type="nucleotide sequence ID" value="XM_007882246.1"/>
</dbReference>
<feature type="compositionally biased region" description="Low complexity" evidence="8">
    <location>
        <begin position="500"/>
        <end position="509"/>
    </location>
</feature>
<evidence type="ECO:0000256" key="4">
    <source>
        <dbReference type="ARBA" id="ARBA00022692"/>
    </source>
</evidence>
<evidence type="ECO:0000256" key="6">
    <source>
        <dbReference type="ARBA" id="ARBA00023136"/>
    </source>
</evidence>
<feature type="transmembrane region" description="Helical" evidence="9">
    <location>
        <begin position="390"/>
        <end position="410"/>
    </location>
</feature>
<feature type="domain" description="Major facilitator superfamily (MFS) profile" evidence="10">
    <location>
        <begin position="74"/>
        <end position="757"/>
    </location>
</feature>
<feature type="transmembrane region" description="Helical" evidence="9">
    <location>
        <begin position="167"/>
        <end position="188"/>
    </location>
</feature>
<keyword evidence="2" id="KW-0813">Transport</keyword>
<feature type="transmembrane region" description="Helical" evidence="9">
    <location>
        <begin position="332"/>
        <end position="357"/>
    </location>
</feature>
<protein>
    <recommendedName>
        <fullName evidence="10">Major facilitator superfamily (MFS) profile domain-containing protein</fullName>
    </recommendedName>
</protein>
<dbReference type="InterPro" id="IPR036259">
    <property type="entry name" value="MFS_trans_sf"/>
</dbReference>
<evidence type="ECO:0000313" key="12">
    <source>
        <dbReference type="Proteomes" id="UP000053664"/>
    </source>
</evidence>
<feature type="region of interest" description="Disordered" evidence="8">
    <location>
        <begin position="500"/>
        <end position="552"/>
    </location>
</feature>
<evidence type="ECO:0000256" key="7">
    <source>
        <dbReference type="ARBA" id="ARBA00038459"/>
    </source>
</evidence>
<evidence type="ECO:0000256" key="1">
    <source>
        <dbReference type="ARBA" id="ARBA00004651"/>
    </source>
</evidence>
<dbReference type="eggNOG" id="KOG0255">
    <property type="taxonomic scope" value="Eukaryota"/>
</dbReference>
<evidence type="ECO:0000256" key="9">
    <source>
        <dbReference type="SAM" id="Phobius"/>
    </source>
</evidence>
<evidence type="ECO:0000259" key="10">
    <source>
        <dbReference type="PROSITE" id="PS50850"/>
    </source>
</evidence>
<feature type="region of interest" description="Disordered" evidence="8">
    <location>
        <begin position="443"/>
        <end position="468"/>
    </location>
</feature>
<organism evidence="11 12">
    <name type="scientific">Pseudozyma flocculosa PF-1</name>
    <dbReference type="NCBI Taxonomy" id="1277687"/>
    <lineage>
        <taxon>Eukaryota</taxon>
        <taxon>Fungi</taxon>
        <taxon>Dikarya</taxon>
        <taxon>Basidiomycota</taxon>
        <taxon>Ustilaginomycotina</taxon>
        <taxon>Ustilaginomycetes</taxon>
        <taxon>Ustilaginales</taxon>
        <taxon>Ustilaginaceae</taxon>
        <taxon>Pseudozyma</taxon>
    </lineage>
</organism>
<feature type="transmembrane region" description="Helical" evidence="9">
    <location>
        <begin position="228"/>
        <end position="250"/>
    </location>
</feature>
<dbReference type="GO" id="GO:0005886">
    <property type="term" value="C:plasma membrane"/>
    <property type="evidence" value="ECO:0007669"/>
    <property type="project" value="UniProtKB-SubCell"/>
</dbReference>
<feature type="transmembrane region" description="Helical" evidence="9">
    <location>
        <begin position="200"/>
        <end position="222"/>
    </location>
</feature>
<evidence type="ECO:0000256" key="3">
    <source>
        <dbReference type="ARBA" id="ARBA00022475"/>
    </source>
</evidence>
<feature type="transmembrane region" description="Helical" evidence="9">
    <location>
        <begin position="694"/>
        <end position="716"/>
    </location>
</feature>
<dbReference type="EMBL" id="KE361638">
    <property type="protein sequence ID" value="EPQ27580.1"/>
    <property type="molecule type" value="Genomic_DNA"/>
</dbReference>